<proteinExistence type="predicted"/>
<evidence type="ECO:0000313" key="3">
    <source>
        <dbReference type="Proteomes" id="UP000266552"/>
    </source>
</evidence>
<gene>
    <name evidence="2" type="ORF">D5F53_21275</name>
</gene>
<evidence type="ECO:0000313" key="2">
    <source>
        <dbReference type="EMBL" id="AYB45674.1"/>
    </source>
</evidence>
<dbReference type="EMBL" id="CP032412">
    <property type="protein sequence ID" value="AYB45674.1"/>
    <property type="molecule type" value="Genomic_DNA"/>
</dbReference>
<organism evidence="2 3">
    <name type="scientific">Paenibacillus lautus</name>
    <name type="common">Bacillus lautus</name>
    <dbReference type="NCBI Taxonomy" id="1401"/>
    <lineage>
        <taxon>Bacteria</taxon>
        <taxon>Bacillati</taxon>
        <taxon>Bacillota</taxon>
        <taxon>Bacilli</taxon>
        <taxon>Bacillales</taxon>
        <taxon>Paenibacillaceae</taxon>
        <taxon>Paenibacillus</taxon>
    </lineage>
</organism>
<evidence type="ECO:0000256" key="1">
    <source>
        <dbReference type="SAM" id="MobiDB-lite"/>
    </source>
</evidence>
<reference evidence="2 3" key="1">
    <citation type="submission" date="2018-09" db="EMBL/GenBank/DDBJ databases">
        <title>Genome Sequence of Paenibacillus lautus Strain E7593-69, Azo Dye-Degrading Bacteria, Isolated from Commercial Tattoo Inks.</title>
        <authorList>
            <person name="Nho S.W."/>
            <person name="Kim S.-J."/>
            <person name="Kweon O."/>
            <person name="Cerniglia C.E."/>
        </authorList>
    </citation>
    <scope>NUCLEOTIDE SEQUENCE [LARGE SCALE GENOMIC DNA]</scope>
    <source>
        <strain evidence="2 3">E7593-69</strain>
    </source>
</reference>
<feature type="region of interest" description="Disordered" evidence="1">
    <location>
        <begin position="292"/>
        <end position="311"/>
    </location>
</feature>
<accession>A0A385TSD9</accession>
<dbReference type="AlphaFoldDB" id="A0A385TSD9"/>
<dbReference type="RefSeq" id="WP_119849375.1">
    <property type="nucleotide sequence ID" value="NZ_CP032412.1"/>
</dbReference>
<keyword evidence="3" id="KW-1185">Reference proteome</keyword>
<name>A0A385TSD9_PAELA</name>
<sequence>MTQRLEDILAGGDRLFEGFFEWLEGQYDAASGGFYYARSSRDSGAFVPDIESTAQALGIIERCGLLHRLSDGIKAGLVRFFQSKQDPATGYFYDADPNMRTDDVMVGRALGYSVGALRKLGAAPLHPLPGNRHMAPAYCRSPEEYAEWLRSVSLVNSWRGCDRLCNSAPYLSQMPQDEREPFLREALSYFASIQDPATGLWGEGTPYVRISGTFKLLTFYNRFQAPLPRTAEIYRSLMRALQSEEAVDMCYIRNPISLLTSMKLRIPEQDVRIIAEITLQNMARLKRADGGFSRELDHSPPAPNVAQVKPGEYYPDMPEAVPLGKGEMEGDMNAGTQAILIRYSLRELGGLQERELDAADSAFSNLRAAADTSFRV</sequence>
<dbReference type="Proteomes" id="UP000266552">
    <property type="component" value="Chromosome"/>
</dbReference>
<dbReference type="KEGG" id="plw:D5F53_21275"/>
<protein>
    <submittedName>
        <fullName evidence="2">Uncharacterized protein</fullName>
    </submittedName>
</protein>